<comment type="caution">
    <text evidence="4">The sequence shown here is derived from an EMBL/GenBank/DDBJ whole genome shotgun (WGS) entry which is preliminary data.</text>
</comment>
<evidence type="ECO:0000313" key="5">
    <source>
        <dbReference type="Proteomes" id="UP000075670"/>
    </source>
</evidence>
<name>A0A151AT38_9FIRM</name>
<evidence type="ECO:0000313" key="4">
    <source>
        <dbReference type="EMBL" id="KYH30752.1"/>
    </source>
</evidence>
<dbReference type="Proteomes" id="UP000075670">
    <property type="component" value="Unassembled WGS sequence"/>
</dbReference>
<dbReference type="OrthoDB" id="1726314at2"/>
<comment type="similarity">
    <text evidence="1">Belongs to the peptidase A24 family.</text>
</comment>
<dbReference type="PANTHER" id="PTHR30487">
    <property type="entry name" value="TYPE 4 PREPILIN-LIKE PROTEINS LEADER PEPTIDE-PROCESSING ENZYME"/>
    <property type="match status" value="1"/>
</dbReference>
<dbReference type="GO" id="GO:0006465">
    <property type="term" value="P:signal peptide processing"/>
    <property type="evidence" value="ECO:0007669"/>
    <property type="project" value="TreeGrafter"/>
</dbReference>
<dbReference type="RefSeq" id="WP_062285923.1">
    <property type="nucleotide sequence ID" value="NZ_LTBC01000021.1"/>
</dbReference>
<sequence>MDPPGLFYALGFLVPVSIAGFYDWRRNIVPDAVTFPLMLAGMVYQGLYGGPGGWQEALVGGFIFFLFGCFLYRLGGFGGGDVKLMAAFGFWLGPGRAAGVILAAAIMGIAWGLCKYARLGILRERLQVFGRALYLRLAYGAKLAWCLPRLPGDINAPAPREAVPFGACLAAAALLLTILQGGR</sequence>
<keyword evidence="2" id="KW-0472">Membrane</keyword>
<feature type="transmembrane region" description="Helical" evidence="2">
    <location>
        <begin position="6"/>
        <end position="24"/>
    </location>
</feature>
<feature type="transmembrane region" description="Helical" evidence="2">
    <location>
        <begin position="57"/>
        <end position="75"/>
    </location>
</feature>
<dbReference type="Pfam" id="PF01478">
    <property type="entry name" value="Peptidase_A24"/>
    <property type="match status" value="1"/>
</dbReference>
<dbReference type="PATRIC" id="fig|1122241.3.peg.3083"/>
<dbReference type="InterPro" id="IPR000045">
    <property type="entry name" value="Prepilin_IV_endopep_pep"/>
</dbReference>
<evidence type="ECO:0000256" key="1">
    <source>
        <dbReference type="ARBA" id="ARBA00005801"/>
    </source>
</evidence>
<evidence type="ECO:0000259" key="3">
    <source>
        <dbReference type="Pfam" id="PF01478"/>
    </source>
</evidence>
<dbReference type="AlphaFoldDB" id="A0A151AT38"/>
<proteinExistence type="inferred from homology"/>
<dbReference type="Gene3D" id="1.20.120.1220">
    <property type="match status" value="1"/>
</dbReference>
<reference evidence="4 5" key="1">
    <citation type="submission" date="2016-02" db="EMBL/GenBank/DDBJ databases">
        <title>Genome sequence of Moorella mulderi DSM 14980.</title>
        <authorList>
            <person name="Poehlein A."/>
            <person name="Daniel R."/>
        </authorList>
    </citation>
    <scope>NUCLEOTIDE SEQUENCE [LARGE SCALE GENOMIC DNA]</scope>
    <source>
        <strain evidence="4 5">DSM 14980</strain>
    </source>
</reference>
<dbReference type="PANTHER" id="PTHR30487:SF0">
    <property type="entry name" value="PREPILIN LEADER PEPTIDASE_N-METHYLTRANSFERASE-RELATED"/>
    <property type="match status" value="1"/>
</dbReference>
<keyword evidence="2" id="KW-1133">Transmembrane helix</keyword>
<dbReference type="InterPro" id="IPR050882">
    <property type="entry name" value="Prepilin_peptidase/N-MTase"/>
</dbReference>
<organism evidence="4 5">
    <name type="scientific">Moorella mulderi DSM 14980</name>
    <dbReference type="NCBI Taxonomy" id="1122241"/>
    <lineage>
        <taxon>Bacteria</taxon>
        <taxon>Bacillati</taxon>
        <taxon>Bacillota</taxon>
        <taxon>Clostridia</taxon>
        <taxon>Neomoorellales</taxon>
        <taxon>Neomoorellaceae</taxon>
        <taxon>Neomoorella</taxon>
    </lineage>
</organism>
<keyword evidence="5" id="KW-1185">Reference proteome</keyword>
<evidence type="ECO:0000256" key="2">
    <source>
        <dbReference type="SAM" id="Phobius"/>
    </source>
</evidence>
<dbReference type="GO" id="GO:0004190">
    <property type="term" value="F:aspartic-type endopeptidase activity"/>
    <property type="evidence" value="ECO:0007669"/>
    <property type="project" value="InterPro"/>
</dbReference>
<keyword evidence="2" id="KW-0812">Transmembrane</keyword>
<dbReference type="EMBL" id="LTBC01000021">
    <property type="protein sequence ID" value="KYH30752.1"/>
    <property type="molecule type" value="Genomic_DNA"/>
</dbReference>
<feature type="domain" description="Prepilin type IV endopeptidase peptidase" evidence="3">
    <location>
        <begin position="16"/>
        <end position="113"/>
    </location>
</feature>
<feature type="transmembrane region" description="Helical" evidence="2">
    <location>
        <begin position="95"/>
        <end position="113"/>
    </location>
</feature>
<protein>
    <submittedName>
        <fullName evidence="4">Type IV leader peptidase family protein</fullName>
    </submittedName>
</protein>
<gene>
    <name evidence="4" type="ORF">MOMUL_28960</name>
</gene>
<dbReference type="GO" id="GO:0005886">
    <property type="term" value="C:plasma membrane"/>
    <property type="evidence" value="ECO:0007669"/>
    <property type="project" value="TreeGrafter"/>
</dbReference>
<accession>A0A151AT38</accession>